<dbReference type="InterPro" id="IPR006680">
    <property type="entry name" value="Amidohydro-rel"/>
</dbReference>
<dbReference type="AlphaFoldDB" id="A0A0F5VHA0"/>
<dbReference type="CDD" id="cd01298">
    <property type="entry name" value="ATZ_TRZ_like"/>
    <property type="match status" value="1"/>
</dbReference>
<comment type="caution">
    <text evidence="6">The sequence shown here is derived from an EMBL/GenBank/DDBJ whole genome shotgun (WGS) entry which is preliminary data.</text>
</comment>
<keyword evidence="2" id="KW-0479">Metal-binding</keyword>
<keyword evidence="4" id="KW-0862">Zinc</keyword>
<dbReference type="Gene3D" id="3.20.20.140">
    <property type="entry name" value="Metal-dependent hydrolases"/>
    <property type="match status" value="1"/>
</dbReference>
<dbReference type="SUPFAM" id="SSF51556">
    <property type="entry name" value="Metallo-dependent hydrolases"/>
    <property type="match status" value="1"/>
</dbReference>
<dbReference type="PANTHER" id="PTHR43794">
    <property type="entry name" value="AMINOHYDROLASE SSNA-RELATED"/>
    <property type="match status" value="1"/>
</dbReference>
<dbReference type="SUPFAM" id="SSF51338">
    <property type="entry name" value="Composite domain of metallo-dependent hydrolases"/>
    <property type="match status" value="2"/>
</dbReference>
<dbReference type="Pfam" id="PF01979">
    <property type="entry name" value="Amidohydro_1"/>
    <property type="match status" value="1"/>
</dbReference>
<dbReference type="EMBL" id="JWYV01000002">
    <property type="protein sequence ID" value="KKD00865.1"/>
    <property type="molecule type" value="Genomic_DNA"/>
</dbReference>
<accession>A0A0F5VHA0</accession>
<dbReference type="STRING" id="265726.KY46_03375"/>
<sequence length="456" mass="50726">MVTIWLKNPLAIYTGSNTDLDARGGVVIQGSQVIELVPLGAQPVNKPDQVIDASEHVVTPGLVNAHHHFYQTLTRAYPDALNKELFHWLKTLYPVWAGLDEEMMQVATELALVELMMSGCTTASDHHYLIPRGLEHAIDIQVETARKLGIRSIFTRGSMSLGEDEGGLPPRHTIQKEDTILDDSMRLIRQYHQRGDGAMTQIALAPCSPFSVTTDLMKETARLAERENVMVHTHLCETIDEENFCLERFGLRPVDYLEETGWLNHRTWLAHGIHFNEEEIRRLGKAEVGICHCPSSNMMLASGICRNKELEAAGVKVGLGVDGSASNDGSNLVNEVRMGLYIQRLRYGSADVTHFDALRWATSGSARAMGRDDFGTLEVGKQADIAMFRLDDIRFSGAHDPLAALVLCGAHQADRVMVAGEWRVHDGRVIGVDLPALLSRHQSAAKRLVERFQQRR</sequence>
<gene>
    <name evidence="6" type="ORF">KY46_03375</name>
</gene>
<keyword evidence="3" id="KW-0378">Hydrolase</keyword>
<dbReference type="Gene3D" id="2.30.40.10">
    <property type="entry name" value="Urease, subunit C, domain 1"/>
    <property type="match status" value="1"/>
</dbReference>
<comment type="similarity">
    <text evidence="1">Belongs to the metallo-dependent hydrolases superfamily. ATZ/TRZ family.</text>
</comment>
<feature type="domain" description="Amidohydrolase-related" evidence="5">
    <location>
        <begin position="57"/>
        <end position="422"/>
    </location>
</feature>
<dbReference type="Proteomes" id="UP000033633">
    <property type="component" value="Unassembled WGS sequence"/>
</dbReference>
<reference evidence="6 7" key="1">
    <citation type="submission" date="2014-12" db="EMBL/GenBank/DDBJ databases">
        <title>Mercury Reductase activity and rhizosphere competence traits in the genome of root associated Photobacterium halotolerans MELD1.</title>
        <authorList>
            <person name="Mathew D.C."/>
            <person name="Huang C.-C."/>
        </authorList>
    </citation>
    <scope>NUCLEOTIDE SEQUENCE [LARGE SCALE GENOMIC DNA]</scope>
    <source>
        <strain evidence="6 7">MELD1</strain>
    </source>
</reference>
<evidence type="ECO:0000256" key="1">
    <source>
        <dbReference type="ARBA" id="ARBA00006745"/>
    </source>
</evidence>
<name>A0A0F5VHA0_9GAMM</name>
<evidence type="ECO:0000256" key="4">
    <source>
        <dbReference type="ARBA" id="ARBA00022833"/>
    </source>
</evidence>
<dbReference type="OrthoDB" id="9807210at2"/>
<evidence type="ECO:0000313" key="7">
    <source>
        <dbReference type="Proteomes" id="UP000033633"/>
    </source>
</evidence>
<protein>
    <submittedName>
        <fullName evidence="6">8-oxoguanine deaminase</fullName>
    </submittedName>
</protein>
<dbReference type="RefSeq" id="WP_046219230.1">
    <property type="nucleotide sequence ID" value="NZ_JWYV01000002.1"/>
</dbReference>
<proteinExistence type="inferred from homology"/>
<organism evidence="6 7">
    <name type="scientific">Photobacterium halotolerans</name>
    <dbReference type="NCBI Taxonomy" id="265726"/>
    <lineage>
        <taxon>Bacteria</taxon>
        <taxon>Pseudomonadati</taxon>
        <taxon>Pseudomonadota</taxon>
        <taxon>Gammaproteobacteria</taxon>
        <taxon>Vibrionales</taxon>
        <taxon>Vibrionaceae</taxon>
        <taxon>Photobacterium</taxon>
    </lineage>
</organism>
<evidence type="ECO:0000259" key="5">
    <source>
        <dbReference type="Pfam" id="PF01979"/>
    </source>
</evidence>
<dbReference type="GO" id="GO:0016814">
    <property type="term" value="F:hydrolase activity, acting on carbon-nitrogen (but not peptide) bonds, in cyclic amidines"/>
    <property type="evidence" value="ECO:0007669"/>
    <property type="project" value="UniProtKB-ARBA"/>
</dbReference>
<dbReference type="FunFam" id="3.20.20.140:FF:000014">
    <property type="entry name" value="5-methylthioadenosine/S-adenosylhomocysteine deaminase"/>
    <property type="match status" value="1"/>
</dbReference>
<evidence type="ECO:0000256" key="2">
    <source>
        <dbReference type="ARBA" id="ARBA00022723"/>
    </source>
</evidence>
<evidence type="ECO:0000256" key="3">
    <source>
        <dbReference type="ARBA" id="ARBA00022801"/>
    </source>
</evidence>
<dbReference type="InterPro" id="IPR011059">
    <property type="entry name" value="Metal-dep_hydrolase_composite"/>
</dbReference>
<dbReference type="NCBIfam" id="NF006055">
    <property type="entry name" value="PRK08203.1"/>
    <property type="match status" value="1"/>
</dbReference>
<dbReference type="GO" id="GO:0046872">
    <property type="term" value="F:metal ion binding"/>
    <property type="evidence" value="ECO:0007669"/>
    <property type="project" value="UniProtKB-KW"/>
</dbReference>
<evidence type="ECO:0000313" key="6">
    <source>
        <dbReference type="EMBL" id="KKD00865.1"/>
    </source>
</evidence>
<dbReference type="InterPro" id="IPR032466">
    <property type="entry name" value="Metal_Hydrolase"/>
</dbReference>
<dbReference type="InterPro" id="IPR050287">
    <property type="entry name" value="MTA/SAH_deaminase"/>
</dbReference>
<dbReference type="PATRIC" id="fig|265726.11.peg.2021"/>
<dbReference type="PANTHER" id="PTHR43794:SF11">
    <property type="entry name" value="AMIDOHYDROLASE-RELATED DOMAIN-CONTAINING PROTEIN"/>
    <property type="match status" value="1"/>
</dbReference>
<keyword evidence="7" id="KW-1185">Reference proteome</keyword>
<dbReference type="GO" id="GO:0019239">
    <property type="term" value="F:deaminase activity"/>
    <property type="evidence" value="ECO:0007669"/>
    <property type="project" value="UniProtKB-ARBA"/>
</dbReference>